<evidence type="ECO:0000313" key="3">
    <source>
        <dbReference type="EMBL" id="WMW79978.1"/>
    </source>
</evidence>
<keyword evidence="4" id="KW-1185">Reference proteome</keyword>
<accession>A0ABY9RGJ2</accession>
<reference evidence="3" key="1">
    <citation type="submission" date="2023-09" db="EMBL/GenBank/DDBJ databases">
        <title>Undibacterium sp. 20NA77.5 isolated from freshwater.</title>
        <authorList>
            <person name="Le V."/>
            <person name="Ko S.-R."/>
            <person name="Ahn C.-Y."/>
            <person name="Oh H.-M."/>
        </authorList>
    </citation>
    <scope>NUCLEOTIDE SEQUENCE</scope>
    <source>
        <strain evidence="3">20NA77.5</strain>
    </source>
</reference>
<protein>
    <submittedName>
        <fullName evidence="3">Chalcone isomerase family protein</fullName>
    </submittedName>
</protein>
<evidence type="ECO:0000313" key="4">
    <source>
        <dbReference type="Proteomes" id="UP001181355"/>
    </source>
</evidence>
<dbReference type="EMBL" id="CP133720">
    <property type="protein sequence ID" value="WMW79978.1"/>
    <property type="molecule type" value="Genomic_DNA"/>
</dbReference>
<dbReference type="GO" id="GO:0016853">
    <property type="term" value="F:isomerase activity"/>
    <property type="evidence" value="ECO:0007669"/>
    <property type="project" value="UniProtKB-KW"/>
</dbReference>
<gene>
    <name evidence="3" type="ORF">RF679_15200</name>
</gene>
<evidence type="ECO:0000259" key="2">
    <source>
        <dbReference type="Pfam" id="PF16036"/>
    </source>
</evidence>
<dbReference type="Pfam" id="PF16036">
    <property type="entry name" value="Chalcone_3"/>
    <property type="match status" value="1"/>
</dbReference>
<evidence type="ECO:0000256" key="1">
    <source>
        <dbReference type="SAM" id="SignalP"/>
    </source>
</evidence>
<dbReference type="InterPro" id="IPR036298">
    <property type="entry name" value="Chalcone_isomerase_sf"/>
</dbReference>
<dbReference type="SUPFAM" id="SSF54626">
    <property type="entry name" value="Chalcone isomerase"/>
    <property type="match status" value="1"/>
</dbReference>
<dbReference type="RefSeq" id="WP_309481471.1">
    <property type="nucleotide sequence ID" value="NZ_CP133720.1"/>
</dbReference>
<sequence>MKLLEKFSRMFAVAGLTLGLSLVAVATAQADTVVAGVKLDDTVQVGGQTLKLNGAGVRYKVVFKVYVAALYLPELKSTTPEVLALPGAKRVTLVMMRELSNDDLGQRFLDGLRNNLDTSERTRLVGAMVTFGKMFSTVPKLKKGDVLTFDWVPGTGVVCQLNGEKIGDHITDPNFYNGVLKIWLGNQPADETLKHKMLNSKE</sequence>
<dbReference type="Proteomes" id="UP001181355">
    <property type="component" value="Chromosome"/>
</dbReference>
<feature type="signal peptide" evidence="1">
    <location>
        <begin position="1"/>
        <end position="30"/>
    </location>
</feature>
<feature type="chain" id="PRO_5046173585" evidence="1">
    <location>
        <begin position="31"/>
        <end position="202"/>
    </location>
</feature>
<keyword evidence="1" id="KW-0732">Signal</keyword>
<proteinExistence type="predicted"/>
<feature type="domain" description="Chalcone isomerase" evidence="2">
    <location>
        <begin position="33"/>
        <end position="198"/>
    </location>
</feature>
<keyword evidence="3" id="KW-0413">Isomerase</keyword>
<dbReference type="InterPro" id="IPR016087">
    <property type="entry name" value="Chalcone_isomerase"/>
</dbReference>
<organism evidence="3 4">
    <name type="scientific">Undibacterium cyanobacteriorum</name>
    <dbReference type="NCBI Taxonomy" id="3073561"/>
    <lineage>
        <taxon>Bacteria</taxon>
        <taxon>Pseudomonadati</taxon>
        <taxon>Pseudomonadota</taxon>
        <taxon>Betaproteobacteria</taxon>
        <taxon>Burkholderiales</taxon>
        <taxon>Oxalobacteraceae</taxon>
        <taxon>Undibacterium</taxon>
    </lineage>
</organism>
<name>A0ABY9RGJ2_9BURK</name>
<dbReference type="Gene3D" id="3.50.70.10">
    <property type="match status" value="1"/>
</dbReference>
<dbReference type="InterPro" id="IPR016088">
    <property type="entry name" value="Chalcone_isomerase_3-sand"/>
</dbReference>